<feature type="transmembrane region" description="Helical" evidence="2">
    <location>
        <begin position="234"/>
        <end position="253"/>
    </location>
</feature>
<keyword evidence="5" id="KW-1185">Reference proteome</keyword>
<dbReference type="Proteomes" id="UP001189429">
    <property type="component" value="Unassembled WGS sequence"/>
</dbReference>
<sequence>MADVSNRDEAERCKEIARSALAAGDAEKAVRVLQKAKRMCPSDASIDGLIAQVQSGGSTGSSAAGCRGGDAHGAAAPEGMRQRPGAAGAASAVRSGKDGAYTADQARLVQRILRTKDYPAVLEVDRGASEDAVKRAYKKLALKLHPDKNSAPGAEEAFKKLSKVVQCLTDAEKREMYGRYGDEDRIPQQHRRHYEQDFMGPEDLFNAFFGGGLAPQRRGGQAGGQGGGGLQQGALFQAICMVVVILTMSSGLVGRDNSARRFSVSRSGQYRVERVTDTLDVTYFVTDAWEELHPDGTAAQAEFENLVLVNHI</sequence>
<feature type="region of interest" description="Disordered" evidence="1">
    <location>
        <begin position="57"/>
        <end position="96"/>
    </location>
</feature>
<feature type="domain" description="J" evidence="3">
    <location>
        <begin position="117"/>
        <end position="181"/>
    </location>
</feature>
<dbReference type="PROSITE" id="PS50076">
    <property type="entry name" value="DNAJ_2"/>
    <property type="match status" value="1"/>
</dbReference>
<dbReference type="InterPro" id="IPR036869">
    <property type="entry name" value="J_dom_sf"/>
</dbReference>
<protein>
    <recommendedName>
        <fullName evidence="3">J domain-containing protein</fullName>
    </recommendedName>
</protein>
<keyword evidence="2" id="KW-0812">Transmembrane</keyword>
<dbReference type="CDD" id="cd06257">
    <property type="entry name" value="DnaJ"/>
    <property type="match status" value="1"/>
</dbReference>
<organism evidence="4 5">
    <name type="scientific">Prorocentrum cordatum</name>
    <dbReference type="NCBI Taxonomy" id="2364126"/>
    <lineage>
        <taxon>Eukaryota</taxon>
        <taxon>Sar</taxon>
        <taxon>Alveolata</taxon>
        <taxon>Dinophyceae</taxon>
        <taxon>Prorocentrales</taxon>
        <taxon>Prorocentraceae</taxon>
        <taxon>Prorocentrum</taxon>
    </lineage>
</organism>
<reference evidence="4" key="1">
    <citation type="submission" date="2023-10" db="EMBL/GenBank/DDBJ databases">
        <authorList>
            <person name="Chen Y."/>
            <person name="Shah S."/>
            <person name="Dougan E. K."/>
            <person name="Thang M."/>
            <person name="Chan C."/>
        </authorList>
    </citation>
    <scope>NUCLEOTIDE SEQUENCE [LARGE SCALE GENOMIC DNA]</scope>
</reference>
<dbReference type="EMBL" id="CAUYUJ010003383">
    <property type="protein sequence ID" value="CAK0805111.1"/>
    <property type="molecule type" value="Genomic_DNA"/>
</dbReference>
<name>A0ABN9QH82_9DINO</name>
<dbReference type="Gene3D" id="1.10.287.110">
    <property type="entry name" value="DnaJ domain"/>
    <property type="match status" value="1"/>
</dbReference>
<evidence type="ECO:0000313" key="4">
    <source>
        <dbReference type="EMBL" id="CAK0805111.1"/>
    </source>
</evidence>
<dbReference type="SUPFAM" id="SSF46565">
    <property type="entry name" value="Chaperone J-domain"/>
    <property type="match status" value="1"/>
</dbReference>
<evidence type="ECO:0000259" key="3">
    <source>
        <dbReference type="PROSITE" id="PS50076"/>
    </source>
</evidence>
<feature type="non-terminal residue" evidence="4">
    <location>
        <position position="312"/>
    </location>
</feature>
<dbReference type="InterPro" id="IPR051100">
    <property type="entry name" value="DnaJ_subfamily_B/C"/>
</dbReference>
<keyword evidence="2" id="KW-0472">Membrane</keyword>
<dbReference type="PRINTS" id="PR00625">
    <property type="entry name" value="JDOMAIN"/>
</dbReference>
<proteinExistence type="predicted"/>
<dbReference type="PANTHER" id="PTHR43908">
    <property type="entry name" value="AT29763P-RELATED"/>
    <property type="match status" value="1"/>
</dbReference>
<dbReference type="InterPro" id="IPR001623">
    <property type="entry name" value="DnaJ_domain"/>
</dbReference>
<gene>
    <name evidence="4" type="ORF">PCOR1329_LOCUS11729</name>
</gene>
<evidence type="ECO:0000256" key="1">
    <source>
        <dbReference type="SAM" id="MobiDB-lite"/>
    </source>
</evidence>
<comment type="caution">
    <text evidence="4">The sequence shown here is derived from an EMBL/GenBank/DDBJ whole genome shotgun (WGS) entry which is preliminary data.</text>
</comment>
<accession>A0ABN9QH82</accession>
<evidence type="ECO:0000256" key="2">
    <source>
        <dbReference type="SAM" id="Phobius"/>
    </source>
</evidence>
<keyword evidence="2" id="KW-1133">Transmembrane helix</keyword>
<dbReference type="Pfam" id="PF00226">
    <property type="entry name" value="DnaJ"/>
    <property type="match status" value="1"/>
</dbReference>
<dbReference type="SMART" id="SM00271">
    <property type="entry name" value="DnaJ"/>
    <property type="match status" value="1"/>
</dbReference>
<evidence type="ECO:0000313" key="5">
    <source>
        <dbReference type="Proteomes" id="UP001189429"/>
    </source>
</evidence>